<feature type="transmembrane region" description="Helical" evidence="1">
    <location>
        <begin position="73"/>
        <end position="94"/>
    </location>
</feature>
<proteinExistence type="predicted"/>
<feature type="transmembrane region" description="Helical" evidence="1">
    <location>
        <begin position="18"/>
        <end position="42"/>
    </location>
</feature>
<evidence type="ECO:0000256" key="1">
    <source>
        <dbReference type="SAM" id="Phobius"/>
    </source>
</evidence>
<protein>
    <submittedName>
        <fullName evidence="2">DUF4013 domain-containing protein</fullName>
    </submittedName>
</protein>
<feature type="transmembrane region" description="Helical" evidence="1">
    <location>
        <begin position="106"/>
        <end position="126"/>
    </location>
</feature>
<dbReference type="RefSeq" id="WP_141462857.1">
    <property type="nucleotide sequence ID" value="NZ_RBZW01000003.1"/>
</dbReference>
<keyword evidence="1" id="KW-1133">Transmembrane helix</keyword>
<evidence type="ECO:0000313" key="3">
    <source>
        <dbReference type="Proteomes" id="UP000318864"/>
    </source>
</evidence>
<feature type="transmembrane region" description="Helical" evidence="1">
    <location>
        <begin position="188"/>
        <end position="212"/>
    </location>
</feature>
<keyword evidence="1" id="KW-0472">Membrane</keyword>
<feature type="transmembrane region" description="Helical" evidence="1">
    <location>
        <begin position="161"/>
        <end position="182"/>
    </location>
</feature>
<keyword evidence="1" id="KW-0812">Transmembrane</keyword>
<keyword evidence="3" id="KW-1185">Reference proteome</keyword>
<name>A0A4S3TQE8_9EURY</name>
<dbReference type="InterPro" id="IPR025098">
    <property type="entry name" value="DUF4013"/>
</dbReference>
<gene>
    <name evidence="2" type="ORF">D8Y22_00345</name>
</gene>
<dbReference type="EMBL" id="RBZW01000003">
    <property type="protein sequence ID" value="THE66619.1"/>
    <property type="molecule type" value="Genomic_DNA"/>
</dbReference>
<sequence>MIEDSLSYPVRNDWIGRILIGGVLTALGVLLFPLFLVMGYYVRVLEATTNGDADPPEFTEWGGLFVDGLKATVIAFVYSFVPFLLWGVVVFGLVGAGGAIGGDGGGLLTGLGLVSMLLVLPLMLLIYYLVPAALASFASTGSVGAAFDVDTLKPVLLSSDYVIAILIPFVIGVVLNIVGFILGMTVVGIVLVPFVSFYAYMVIFRLFGLAFAKQTSRGRTRQTGAMAGL</sequence>
<dbReference type="Pfam" id="PF13197">
    <property type="entry name" value="DUF4013"/>
    <property type="match status" value="1"/>
</dbReference>
<organism evidence="2 3">
    <name type="scientific">Salinadaptatus halalkaliphilus</name>
    <dbReference type="NCBI Taxonomy" id="2419781"/>
    <lineage>
        <taxon>Archaea</taxon>
        <taxon>Methanobacteriati</taxon>
        <taxon>Methanobacteriota</taxon>
        <taxon>Stenosarchaea group</taxon>
        <taxon>Halobacteria</taxon>
        <taxon>Halobacteriales</taxon>
        <taxon>Natrialbaceae</taxon>
        <taxon>Salinadaptatus</taxon>
    </lineage>
</organism>
<accession>A0A4S3TQE8</accession>
<dbReference type="OrthoDB" id="107590at2157"/>
<comment type="caution">
    <text evidence="2">The sequence shown here is derived from an EMBL/GenBank/DDBJ whole genome shotgun (WGS) entry which is preliminary data.</text>
</comment>
<evidence type="ECO:0000313" key="2">
    <source>
        <dbReference type="EMBL" id="THE66619.1"/>
    </source>
</evidence>
<dbReference type="AlphaFoldDB" id="A0A4S3TQE8"/>
<reference evidence="2 3" key="1">
    <citation type="submission" date="2018-10" db="EMBL/GenBank/DDBJ databases">
        <title>Natronolimnobius sp. XQ-INN 246 isolated from Inner Mongolia Autonomous Region of China.</title>
        <authorList>
            <person name="Xue Q."/>
        </authorList>
    </citation>
    <scope>NUCLEOTIDE SEQUENCE [LARGE SCALE GENOMIC DNA]</scope>
    <source>
        <strain evidence="2 3">XQ-INN 246</strain>
    </source>
</reference>
<dbReference type="Proteomes" id="UP000318864">
    <property type="component" value="Unassembled WGS sequence"/>
</dbReference>